<evidence type="ECO:0000313" key="2">
    <source>
        <dbReference type="EMBL" id="CCD63976.1"/>
    </source>
</evidence>
<keyword evidence="3" id="KW-1185">Reference proteome</keyword>
<dbReference type="EMBL" id="BX284606">
    <property type="protein sequence ID" value="CCD63976.1"/>
    <property type="molecule type" value="Genomic_DNA"/>
</dbReference>
<dbReference type="CTD" id="259696"/>
<dbReference type="Proteomes" id="UP000001940">
    <property type="component" value="Chromosome X"/>
</dbReference>
<dbReference type="WormBase" id="C44C1.6">
    <property type="protein sequence ID" value="CE30899"/>
    <property type="gene ID" value="WBGene00016645"/>
</dbReference>
<name>Q8MQA5_CAEEL</name>
<reference evidence="2 3" key="1">
    <citation type="journal article" date="1998" name="Science">
        <title>Genome sequence of the nematode C. elegans: a platform for investigating biology.</title>
        <authorList>
            <consortium name="The C. elegans sequencing consortium"/>
            <person name="Sulson J.E."/>
            <person name="Waterston R."/>
        </authorList>
    </citation>
    <scope>NUCLEOTIDE SEQUENCE [LARGE SCALE GENOMIC DNA]</scope>
    <source>
        <strain evidence="2 3">Bristol N2</strain>
    </source>
</reference>
<keyword evidence="1" id="KW-0732">Signal</keyword>
<dbReference type="OMA" id="THGNSER"/>
<feature type="signal peptide" evidence="1">
    <location>
        <begin position="1"/>
        <end position="22"/>
    </location>
</feature>
<dbReference type="RefSeq" id="NP_741713.1">
    <property type="nucleotide sequence ID" value="NM_171621.7"/>
</dbReference>
<feature type="chain" id="PRO_5004310842" evidence="1">
    <location>
        <begin position="23"/>
        <end position="83"/>
    </location>
</feature>
<gene>
    <name evidence="2 4" type="ORF">C44C1.6</name>
    <name evidence="2" type="ORF">CELE_C44C1.6</name>
</gene>
<dbReference type="FunCoup" id="Q8MQA5">
    <property type="interactions" value="226"/>
</dbReference>
<organism evidence="2 3">
    <name type="scientific">Caenorhabditis elegans</name>
    <dbReference type="NCBI Taxonomy" id="6239"/>
    <lineage>
        <taxon>Eukaryota</taxon>
        <taxon>Metazoa</taxon>
        <taxon>Ecdysozoa</taxon>
        <taxon>Nematoda</taxon>
        <taxon>Chromadorea</taxon>
        <taxon>Rhabditida</taxon>
        <taxon>Rhabditina</taxon>
        <taxon>Rhabditomorpha</taxon>
        <taxon>Rhabditoidea</taxon>
        <taxon>Rhabditidae</taxon>
        <taxon>Peloderinae</taxon>
        <taxon>Caenorhabditis</taxon>
    </lineage>
</organism>
<evidence type="ECO:0000313" key="3">
    <source>
        <dbReference type="Proteomes" id="UP000001940"/>
    </source>
</evidence>
<dbReference type="PeptideAtlas" id="Q8MQA5"/>
<dbReference type="InParanoid" id="Q8MQA5"/>
<protein>
    <submittedName>
        <fullName evidence="2">Neuropeptide-Like Protein</fullName>
    </submittedName>
</protein>
<dbReference type="UCSC" id="C44C1.6">
    <property type="organism name" value="c. elegans"/>
</dbReference>
<dbReference type="Bgee" id="WBGene00016645">
    <property type="expression patterns" value="Expressed in larva and 3 other cell types or tissues"/>
</dbReference>
<accession>Q8MQA5</accession>
<dbReference type="KEGG" id="cel:CELE_C44C1.6"/>
<sequence length="83" mass="9257">MDYYFKLISVVFIVILAIQSQAFPIEETSLGSINGTSVIAITHGNSERLKELIPSKNTENDDFNLFGGMALGVRKFGMEDKER</sequence>
<dbReference type="AGR" id="WB:WBGene00016645"/>
<evidence type="ECO:0000313" key="4">
    <source>
        <dbReference type="WormBase" id="C44C1.6"/>
    </source>
</evidence>
<dbReference type="OrthoDB" id="5844218at2759"/>
<proteinExistence type="predicted"/>
<dbReference type="GeneID" id="259696"/>
<dbReference type="PaxDb" id="6239-C44C1.6"/>
<dbReference type="AlphaFoldDB" id="Q8MQA5"/>
<dbReference type="HOGENOM" id="CLU_2544658_0_0_1"/>
<dbReference type="eggNOG" id="ENOG502TK4N">
    <property type="taxonomic scope" value="Eukaryota"/>
</dbReference>
<evidence type="ECO:0000256" key="1">
    <source>
        <dbReference type="SAM" id="SignalP"/>
    </source>
</evidence>